<sequence length="188" mass="22015">MESGWLINQYHAPRTIWHSTSDSYLNKDGYSWRIHLQQLLEKYIGHTCMSFCEIFNQDQFLSSYPGESTTFPFDIEQSLLSLQQYLEFIIPNPGEVASYLRQNIGLYDVVLYACMLTEETFGNTAQVTLELYSDPEIYDEYLTLFIRQSHYDADVMEKIDSICNMYEKALIDQTGWFIVTTDFRPPTV</sequence>
<proteinExistence type="predicted"/>
<name>A0ABD4THB7_9EURY</name>
<organism evidence="1 2">
    <name type="scientific">Methanocalculus taiwanensis</name>
    <dbReference type="NCBI Taxonomy" id="106207"/>
    <lineage>
        <taxon>Archaea</taxon>
        <taxon>Methanobacteriati</taxon>
        <taxon>Methanobacteriota</taxon>
        <taxon>Stenosarchaea group</taxon>
        <taxon>Methanomicrobia</taxon>
        <taxon>Methanomicrobiales</taxon>
        <taxon>Methanocalculaceae</taxon>
        <taxon>Methanocalculus</taxon>
    </lineage>
</organism>
<gene>
    <name evidence="1" type="ORF">FTO68_05000</name>
</gene>
<dbReference type="RefSeq" id="WP_255332290.1">
    <property type="nucleotide sequence ID" value="NZ_VOTZ01000008.1"/>
</dbReference>
<comment type="caution">
    <text evidence="1">The sequence shown here is derived from an EMBL/GenBank/DDBJ whole genome shotgun (WGS) entry which is preliminary data.</text>
</comment>
<evidence type="ECO:0000313" key="1">
    <source>
        <dbReference type="EMBL" id="MCQ1538347.1"/>
    </source>
</evidence>
<dbReference type="EMBL" id="VOTZ01000008">
    <property type="protein sequence ID" value="MCQ1538347.1"/>
    <property type="molecule type" value="Genomic_DNA"/>
</dbReference>
<dbReference type="Proteomes" id="UP001524383">
    <property type="component" value="Unassembled WGS sequence"/>
</dbReference>
<protein>
    <submittedName>
        <fullName evidence="1">Uncharacterized protein</fullName>
    </submittedName>
</protein>
<accession>A0ABD4THB7</accession>
<dbReference type="AlphaFoldDB" id="A0ABD4THB7"/>
<keyword evidence="2" id="KW-1185">Reference proteome</keyword>
<evidence type="ECO:0000313" key="2">
    <source>
        <dbReference type="Proteomes" id="UP001524383"/>
    </source>
</evidence>
<reference evidence="1 2" key="1">
    <citation type="submission" date="2019-08" db="EMBL/GenBank/DDBJ databases">
        <authorList>
            <person name="Chen S.-C."/>
            <person name="Lai M.-C."/>
            <person name="You Y.-T."/>
        </authorList>
    </citation>
    <scope>NUCLEOTIDE SEQUENCE [LARGE SCALE GENOMIC DNA]</scope>
    <source>
        <strain evidence="1 2">P2F9704a</strain>
    </source>
</reference>